<keyword evidence="2 6" id="KW-0963">Cytoplasm</keyword>
<keyword evidence="5 6" id="KW-0460">Magnesium</keyword>
<evidence type="ECO:0000313" key="7">
    <source>
        <dbReference type="EMBL" id="SFD55530.1"/>
    </source>
</evidence>
<gene>
    <name evidence="6" type="primary">ppa</name>
    <name evidence="7" type="ORF">SAMN05660831_01838</name>
</gene>
<dbReference type="GO" id="GO:0000287">
    <property type="term" value="F:magnesium ion binding"/>
    <property type="evidence" value="ECO:0007669"/>
    <property type="project" value="UniProtKB-UniRule"/>
</dbReference>
<comment type="subunit">
    <text evidence="6">Homohexamer.</text>
</comment>
<dbReference type="NCBIfam" id="NF002317">
    <property type="entry name" value="PRK01250.1"/>
    <property type="match status" value="1"/>
</dbReference>
<feature type="binding site" evidence="6">
    <location>
        <position position="56"/>
    </location>
    <ligand>
        <name>substrate</name>
    </ligand>
</feature>
<sequence>MNLDNLPAGKSVPDDVNVVIEIPADSAPVKYEVDKDFGGLMVDRLMPTAMFYPANYGFIPHTLADDGDPVDMLVVTPHPLVHGSVIRARPVGVLKMSDEEGEDAKLIGVPVSKLSPLYDHVQSPDDLPQLLRDQLVHFFEHYKDLEKGKWVRVDGWEGLDSARAEIEASVKRAQG</sequence>
<feature type="binding site" evidence="6">
    <location>
        <position position="103"/>
    </location>
    <ligand>
        <name>Mg(2+)</name>
        <dbReference type="ChEBI" id="CHEBI:18420"/>
        <label>1</label>
    </ligand>
</feature>
<feature type="binding site" evidence="6">
    <location>
        <position position="142"/>
    </location>
    <ligand>
        <name>substrate</name>
    </ligand>
</feature>
<dbReference type="SUPFAM" id="SSF50324">
    <property type="entry name" value="Inorganic pyrophosphatase"/>
    <property type="match status" value="1"/>
</dbReference>
<feature type="binding site" evidence="6">
    <location>
        <position position="66"/>
    </location>
    <ligand>
        <name>Mg(2+)</name>
        <dbReference type="ChEBI" id="CHEBI:18420"/>
        <label>1</label>
    </ligand>
</feature>
<evidence type="ECO:0000256" key="4">
    <source>
        <dbReference type="ARBA" id="ARBA00022801"/>
    </source>
</evidence>
<protein>
    <recommendedName>
        <fullName evidence="6">Inorganic pyrophosphatase</fullName>
        <ecNumber evidence="6">3.6.1.1</ecNumber>
    </recommendedName>
    <alternativeName>
        <fullName evidence="6">Pyrophosphate phospho-hydrolase</fullName>
        <shortName evidence="6">PPase</shortName>
    </alternativeName>
</protein>
<accession>A0A1I1TJ74</accession>
<dbReference type="AlphaFoldDB" id="A0A1I1TJ74"/>
<comment type="similarity">
    <text evidence="6">Belongs to the PPase family.</text>
</comment>
<comment type="function">
    <text evidence="6">Catalyzes the hydrolysis of inorganic pyrophosphate (PPi) forming two phosphate ions.</text>
</comment>
<dbReference type="Proteomes" id="UP000198611">
    <property type="component" value="Unassembled WGS sequence"/>
</dbReference>
<name>A0A1I1TJ74_9GAMM</name>
<comment type="catalytic activity">
    <reaction evidence="6">
        <text>diphosphate + H2O = 2 phosphate + H(+)</text>
        <dbReference type="Rhea" id="RHEA:24576"/>
        <dbReference type="ChEBI" id="CHEBI:15377"/>
        <dbReference type="ChEBI" id="CHEBI:15378"/>
        <dbReference type="ChEBI" id="CHEBI:33019"/>
        <dbReference type="ChEBI" id="CHEBI:43474"/>
        <dbReference type="EC" id="3.6.1.1"/>
    </reaction>
</comment>
<evidence type="ECO:0000256" key="6">
    <source>
        <dbReference type="HAMAP-Rule" id="MF_00209"/>
    </source>
</evidence>
<keyword evidence="8" id="KW-1185">Reference proteome</keyword>
<reference evidence="7 8" key="1">
    <citation type="submission" date="2016-10" db="EMBL/GenBank/DDBJ databases">
        <authorList>
            <person name="de Groot N.N."/>
        </authorList>
    </citation>
    <scope>NUCLEOTIDE SEQUENCE [LARGE SCALE GENOMIC DNA]</scope>
    <source>
        <strain evidence="7 8">HL3</strain>
    </source>
</reference>
<dbReference type="GO" id="GO:0005737">
    <property type="term" value="C:cytoplasm"/>
    <property type="evidence" value="ECO:0007669"/>
    <property type="project" value="UniProtKB-SubCell"/>
</dbReference>
<dbReference type="Pfam" id="PF00719">
    <property type="entry name" value="Pyrophosphatase"/>
    <property type="match status" value="1"/>
</dbReference>
<feature type="binding site" evidence="6">
    <location>
        <position position="44"/>
    </location>
    <ligand>
        <name>substrate</name>
    </ligand>
</feature>
<dbReference type="OrthoDB" id="5187599at2"/>
<evidence type="ECO:0000256" key="1">
    <source>
        <dbReference type="ARBA" id="ARBA00001946"/>
    </source>
</evidence>
<dbReference type="PROSITE" id="PS00387">
    <property type="entry name" value="PPASE"/>
    <property type="match status" value="1"/>
</dbReference>
<dbReference type="STRING" id="1123397.SAMN05660831_01838"/>
<comment type="subcellular location">
    <subcellularLocation>
        <location evidence="6">Cytoplasm</location>
    </subcellularLocation>
</comment>
<comment type="cofactor">
    <cofactor evidence="1 6">
        <name>Mg(2+)</name>
        <dbReference type="ChEBI" id="CHEBI:18420"/>
    </cofactor>
</comment>
<keyword evidence="4 6" id="KW-0378">Hydrolase</keyword>
<evidence type="ECO:0000313" key="8">
    <source>
        <dbReference type="Proteomes" id="UP000198611"/>
    </source>
</evidence>
<feature type="binding site" evidence="6">
    <location>
        <position position="30"/>
    </location>
    <ligand>
        <name>substrate</name>
    </ligand>
</feature>
<dbReference type="FunFam" id="3.90.80.10:FF:000001">
    <property type="entry name" value="Inorganic pyrophosphatase"/>
    <property type="match status" value="1"/>
</dbReference>
<dbReference type="GO" id="GO:0006796">
    <property type="term" value="P:phosphate-containing compound metabolic process"/>
    <property type="evidence" value="ECO:0007669"/>
    <property type="project" value="InterPro"/>
</dbReference>
<dbReference type="EC" id="3.6.1.1" evidence="6"/>
<feature type="binding site" evidence="6">
    <location>
        <position position="71"/>
    </location>
    <ligand>
        <name>Mg(2+)</name>
        <dbReference type="ChEBI" id="CHEBI:18420"/>
        <label>2</label>
    </ligand>
</feature>
<dbReference type="CDD" id="cd00412">
    <property type="entry name" value="pyrophosphatase"/>
    <property type="match status" value="1"/>
</dbReference>
<dbReference type="EMBL" id="FOMJ01000006">
    <property type="protein sequence ID" value="SFD55530.1"/>
    <property type="molecule type" value="Genomic_DNA"/>
</dbReference>
<dbReference type="GO" id="GO:0004427">
    <property type="term" value="F:inorganic diphosphate phosphatase activity"/>
    <property type="evidence" value="ECO:0007669"/>
    <property type="project" value="UniProtKB-UniRule"/>
</dbReference>
<organism evidence="7 8">
    <name type="scientific">Thiohalospira halophila DSM 15071</name>
    <dbReference type="NCBI Taxonomy" id="1123397"/>
    <lineage>
        <taxon>Bacteria</taxon>
        <taxon>Pseudomonadati</taxon>
        <taxon>Pseudomonadota</taxon>
        <taxon>Gammaproteobacteria</taxon>
        <taxon>Thiohalospirales</taxon>
        <taxon>Thiohalospiraceae</taxon>
        <taxon>Thiohalospira</taxon>
    </lineage>
</organism>
<dbReference type="HAMAP" id="MF_00209">
    <property type="entry name" value="Inorganic_PPase"/>
    <property type="match status" value="1"/>
</dbReference>
<feature type="binding site" evidence="6">
    <location>
        <position position="71"/>
    </location>
    <ligand>
        <name>Mg(2+)</name>
        <dbReference type="ChEBI" id="CHEBI:18420"/>
        <label>1</label>
    </ligand>
</feature>
<dbReference type="PANTHER" id="PTHR10286">
    <property type="entry name" value="INORGANIC PYROPHOSPHATASE"/>
    <property type="match status" value="1"/>
</dbReference>
<evidence type="ECO:0000256" key="5">
    <source>
        <dbReference type="ARBA" id="ARBA00022842"/>
    </source>
</evidence>
<dbReference type="RefSeq" id="WP_093428473.1">
    <property type="nucleotide sequence ID" value="NZ_FOMJ01000006.1"/>
</dbReference>
<proteinExistence type="inferred from homology"/>
<dbReference type="InterPro" id="IPR008162">
    <property type="entry name" value="Pyrophosphatase"/>
</dbReference>
<dbReference type="InterPro" id="IPR036649">
    <property type="entry name" value="Pyrophosphatase_sf"/>
</dbReference>
<evidence type="ECO:0000256" key="2">
    <source>
        <dbReference type="ARBA" id="ARBA00022490"/>
    </source>
</evidence>
<keyword evidence="3 6" id="KW-0479">Metal-binding</keyword>
<dbReference type="Gene3D" id="3.90.80.10">
    <property type="entry name" value="Inorganic pyrophosphatase"/>
    <property type="match status" value="1"/>
</dbReference>
<evidence type="ECO:0000256" key="3">
    <source>
        <dbReference type="ARBA" id="ARBA00022723"/>
    </source>
</evidence>